<evidence type="ECO:0000313" key="3">
    <source>
        <dbReference type="Proteomes" id="UP000265520"/>
    </source>
</evidence>
<proteinExistence type="predicted"/>
<name>A0A392W0Q2_9FABA</name>
<feature type="non-terminal residue" evidence="2">
    <location>
        <position position="61"/>
    </location>
</feature>
<accession>A0A392W0Q2</accession>
<evidence type="ECO:0000256" key="1">
    <source>
        <dbReference type="SAM" id="MobiDB-lite"/>
    </source>
</evidence>
<feature type="region of interest" description="Disordered" evidence="1">
    <location>
        <begin position="1"/>
        <end position="61"/>
    </location>
</feature>
<protein>
    <submittedName>
        <fullName evidence="2">Uncharacterized protein</fullName>
    </submittedName>
</protein>
<dbReference type="PANTHER" id="PTHR34775">
    <property type="entry name" value="TRANSMEMBRANE PROTEIN"/>
    <property type="match status" value="1"/>
</dbReference>
<reference evidence="2 3" key="1">
    <citation type="journal article" date="2018" name="Front. Plant Sci.">
        <title>Red Clover (Trifolium pratense) and Zigzag Clover (T. medium) - A Picture of Genomic Similarities and Differences.</title>
        <authorList>
            <person name="Dluhosova J."/>
            <person name="Istvanek J."/>
            <person name="Nedelnik J."/>
            <person name="Repkova J."/>
        </authorList>
    </citation>
    <scope>NUCLEOTIDE SEQUENCE [LARGE SCALE GENOMIC DNA]</scope>
    <source>
        <strain evidence="3">cv. 10/8</strain>
        <tissue evidence="2">Leaf</tissue>
    </source>
</reference>
<comment type="caution">
    <text evidence="2">The sequence shown here is derived from an EMBL/GenBank/DDBJ whole genome shotgun (WGS) entry which is preliminary data.</text>
</comment>
<dbReference type="PANTHER" id="PTHR34775:SF4">
    <property type="entry name" value="TRANSMEMBRANE PROTEIN"/>
    <property type="match status" value="1"/>
</dbReference>
<feature type="compositionally biased region" description="Basic and acidic residues" evidence="1">
    <location>
        <begin position="51"/>
        <end position="61"/>
    </location>
</feature>
<keyword evidence="3" id="KW-1185">Reference proteome</keyword>
<sequence length="61" mass="7047">MPPYDPKTNYLSPRPQFLHYKPKPRMDLEDSFIMSGSFSDTEVTEDTQSDESQKESEDVSS</sequence>
<dbReference type="AlphaFoldDB" id="A0A392W0Q2"/>
<dbReference type="EMBL" id="LXQA011324666">
    <property type="protein sequence ID" value="MCI93272.1"/>
    <property type="molecule type" value="Genomic_DNA"/>
</dbReference>
<dbReference type="Proteomes" id="UP000265520">
    <property type="component" value="Unassembled WGS sequence"/>
</dbReference>
<organism evidence="2 3">
    <name type="scientific">Trifolium medium</name>
    <dbReference type="NCBI Taxonomy" id="97028"/>
    <lineage>
        <taxon>Eukaryota</taxon>
        <taxon>Viridiplantae</taxon>
        <taxon>Streptophyta</taxon>
        <taxon>Embryophyta</taxon>
        <taxon>Tracheophyta</taxon>
        <taxon>Spermatophyta</taxon>
        <taxon>Magnoliopsida</taxon>
        <taxon>eudicotyledons</taxon>
        <taxon>Gunneridae</taxon>
        <taxon>Pentapetalae</taxon>
        <taxon>rosids</taxon>
        <taxon>fabids</taxon>
        <taxon>Fabales</taxon>
        <taxon>Fabaceae</taxon>
        <taxon>Papilionoideae</taxon>
        <taxon>50 kb inversion clade</taxon>
        <taxon>NPAAA clade</taxon>
        <taxon>Hologalegina</taxon>
        <taxon>IRL clade</taxon>
        <taxon>Trifolieae</taxon>
        <taxon>Trifolium</taxon>
    </lineage>
</organism>
<evidence type="ECO:0000313" key="2">
    <source>
        <dbReference type="EMBL" id="MCI93272.1"/>
    </source>
</evidence>